<organism evidence="2 3">
    <name type="scientific">Mesorhabditis spiculigera</name>
    <dbReference type="NCBI Taxonomy" id="96644"/>
    <lineage>
        <taxon>Eukaryota</taxon>
        <taxon>Metazoa</taxon>
        <taxon>Ecdysozoa</taxon>
        <taxon>Nematoda</taxon>
        <taxon>Chromadorea</taxon>
        <taxon>Rhabditida</taxon>
        <taxon>Rhabditina</taxon>
        <taxon>Rhabditomorpha</taxon>
        <taxon>Rhabditoidea</taxon>
        <taxon>Rhabditidae</taxon>
        <taxon>Mesorhabditinae</taxon>
        <taxon>Mesorhabditis</taxon>
    </lineage>
</organism>
<feature type="non-terminal residue" evidence="2">
    <location>
        <position position="1"/>
    </location>
</feature>
<protein>
    <submittedName>
        <fullName evidence="2">Uncharacterized protein</fullName>
    </submittedName>
</protein>
<comment type="caution">
    <text evidence="2">The sequence shown here is derived from an EMBL/GenBank/DDBJ whole genome shotgun (WGS) entry which is preliminary data.</text>
</comment>
<feature type="region of interest" description="Disordered" evidence="1">
    <location>
        <begin position="1"/>
        <end position="73"/>
    </location>
</feature>
<accession>A0AA36DF23</accession>
<reference evidence="2" key="1">
    <citation type="submission" date="2023-06" db="EMBL/GenBank/DDBJ databases">
        <authorList>
            <person name="Delattre M."/>
        </authorList>
    </citation>
    <scope>NUCLEOTIDE SEQUENCE</scope>
    <source>
        <strain evidence="2">AF72</strain>
    </source>
</reference>
<dbReference type="EMBL" id="CATQJA010002706">
    <property type="protein sequence ID" value="CAJ0585507.1"/>
    <property type="molecule type" value="Genomic_DNA"/>
</dbReference>
<feature type="compositionally biased region" description="Basic and acidic residues" evidence="1">
    <location>
        <begin position="28"/>
        <end position="41"/>
    </location>
</feature>
<evidence type="ECO:0000313" key="2">
    <source>
        <dbReference type="EMBL" id="CAJ0585507.1"/>
    </source>
</evidence>
<sequence length="289" mass="32014">MEVGSSLSAQMQPSPGTNAPPLEPEYIEAAHETTVDRRETPPLEIDLDYSDNGDGAEKGGSDDANGTDLPPKLAESKWDDRAFEQEPLLASFKNGLMNVFSLDIYQCSHCPYTSGNRGTIRQHGTRTHGNSEVVLALSTAQIEDFKALALRACPEDADRLYIYLTGPQPVIKKRVTAEGSQKQKHRQRAPPKAFPVVPKVVAPIGTEDFLVAQQRIYDQYLRLKSVGTSISDTETVLLRSVLEAIQEHQRVVREKDAQELTKLRSHLSTAQFQLRVDQRANFGLGLATF</sequence>
<keyword evidence="3" id="KW-1185">Reference proteome</keyword>
<name>A0AA36DF23_9BILA</name>
<dbReference type="Proteomes" id="UP001177023">
    <property type="component" value="Unassembled WGS sequence"/>
</dbReference>
<dbReference type="AlphaFoldDB" id="A0AA36DF23"/>
<evidence type="ECO:0000313" key="3">
    <source>
        <dbReference type="Proteomes" id="UP001177023"/>
    </source>
</evidence>
<feature type="compositionally biased region" description="Polar residues" evidence="1">
    <location>
        <begin position="1"/>
        <end position="17"/>
    </location>
</feature>
<proteinExistence type="predicted"/>
<gene>
    <name evidence="2" type="ORF">MSPICULIGERA_LOCUS23526</name>
</gene>
<evidence type="ECO:0000256" key="1">
    <source>
        <dbReference type="SAM" id="MobiDB-lite"/>
    </source>
</evidence>